<evidence type="ECO:0000256" key="5">
    <source>
        <dbReference type="ARBA" id="ARBA00022824"/>
    </source>
</evidence>
<evidence type="ECO:0000256" key="1">
    <source>
        <dbReference type="ARBA" id="ARBA00004162"/>
    </source>
</evidence>
<dbReference type="InterPro" id="IPR055282">
    <property type="entry name" value="PPI1-4"/>
</dbReference>
<evidence type="ECO:0000256" key="4">
    <source>
        <dbReference type="ARBA" id="ARBA00022692"/>
    </source>
</evidence>
<evidence type="ECO:0000256" key="2">
    <source>
        <dbReference type="ARBA" id="ARBA00004389"/>
    </source>
</evidence>
<proteinExistence type="inferred from homology"/>
<feature type="coiled-coil region" evidence="10">
    <location>
        <begin position="223"/>
        <end position="260"/>
    </location>
</feature>
<dbReference type="PANTHER" id="PTHR32219">
    <property type="entry name" value="RNA-BINDING PROTEIN YLMH-RELATED"/>
    <property type="match status" value="1"/>
</dbReference>
<evidence type="ECO:0000256" key="10">
    <source>
        <dbReference type="SAM" id="Coils"/>
    </source>
</evidence>
<name>A0ABD1C074_CARAN</name>
<dbReference type="Proteomes" id="UP001558713">
    <property type="component" value="Unassembled WGS sequence"/>
</dbReference>
<dbReference type="PANTHER" id="PTHR32219:SF16">
    <property type="entry name" value="CORE-2_I-BRANCHING BETA-1,6-N-ACETYLGLUCOSAMINYLTRANSFERASE FAMILY PROTEIN"/>
    <property type="match status" value="1"/>
</dbReference>
<evidence type="ECO:0000256" key="8">
    <source>
        <dbReference type="ARBA" id="ARBA00023136"/>
    </source>
</evidence>
<dbReference type="EMBL" id="JBANAX010000090">
    <property type="protein sequence ID" value="KAL1222842.1"/>
    <property type="molecule type" value="Genomic_DNA"/>
</dbReference>
<evidence type="ECO:0000256" key="7">
    <source>
        <dbReference type="ARBA" id="ARBA00023054"/>
    </source>
</evidence>
<keyword evidence="4" id="KW-0812">Transmembrane</keyword>
<evidence type="ECO:0000313" key="12">
    <source>
        <dbReference type="Proteomes" id="UP001558713"/>
    </source>
</evidence>
<evidence type="ECO:0000313" key="11">
    <source>
        <dbReference type="EMBL" id="KAL1222842.1"/>
    </source>
</evidence>
<evidence type="ECO:0000256" key="3">
    <source>
        <dbReference type="ARBA" id="ARBA00022475"/>
    </source>
</evidence>
<comment type="subcellular location">
    <subcellularLocation>
        <location evidence="1">Cell membrane</location>
        <topology evidence="1">Single-pass membrane protein</topology>
    </subcellularLocation>
    <subcellularLocation>
        <location evidence="2">Endoplasmic reticulum membrane</location>
        <topology evidence="2">Single-pass membrane protein</topology>
    </subcellularLocation>
</comment>
<evidence type="ECO:0000256" key="6">
    <source>
        <dbReference type="ARBA" id="ARBA00022989"/>
    </source>
</evidence>
<accession>A0ABD1C074</accession>
<comment type="similarity">
    <text evidence="9">Belongs to the plant Proton pump-interactor protein family.</text>
</comment>
<dbReference type="GO" id="GO:0005886">
    <property type="term" value="C:plasma membrane"/>
    <property type="evidence" value="ECO:0007669"/>
    <property type="project" value="UniProtKB-SubCell"/>
</dbReference>
<organism evidence="11 12">
    <name type="scientific">Cardamine amara subsp. amara</name>
    <dbReference type="NCBI Taxonomy" id="228776"/>
    <lineage>
        <taxon>Eukaryota</taxon>
        <taxon>Viridiplantae</taxon>
        <taxon>Streptophyta</taxon>
        <taxon>Embryophyta</taxon>
        <taxon>Tracheophyta</taxon>
        <taxon>Spermatophyta</taxon>
        <taxon>Magnoliopsida</taxon>
        <taxon>eudicotyledons</taxon>
        <taxon>Gunneridae</taxon>
        <taxon>Pentapetalae</taxon>
        <taxon>rosids</taxon>
        <taxon>malvids</taxon>
        <taxon>Brassicales</taxon>
        <taxon>Brassicaceae</taxon>
        <taxon>Cardamineae</taxon>
        <taxon>Cardamine</taxon>
    </lineage>
</organism>
<dbReference type="AlphaFoldDB" id="A0ABD1C074"/>
<evidence type="ECO:0000256" key="9">
    <source>
        <dbReference type="ARBA" id="ARBA00038080"/>
    </source>
</evidence>
<protein>
    <submittedName>
        <fullName evidence="11">Uncharacterized protein</fullName>
    </submittedName>
</protein>
<dbReference type="GO" id="GO:0005789">
    <property type="term" value="C:endoplasmic reticulum membrane"/>
    <property type="evidence" value="ECO:0007669"/>
    <property type="project" value="UniProtKB-SubCell"/>
</dbReference>
<sequence length="284" mass="34186">MEVAETDRKHQDQSTGLKEEIEKMVEDLQQQMFYIERKIPEKKLHLDNAKSKASYTLDYGWSYGEKWIYKNSELDRKKMELEKLTFAHGAYRDKKNVLSFSSGEPEVNIHNLNYRMLHEARSMDGERRLLNMMNPNKHSNSGFSLKELDHQIWRLTHDLLMKWRLNSVSEREKVRKNLMELVMEREHLFSNSPIKRFLWNSLPSTMDLRNQILTLETIEEEKRKVISKKRKEIETNKRELRKAKNEIKYLRNTMVKIRQQKQKALQNLSHHKLTTCFENPRNLL</sequence>
<keyword evidence="6" id="KW-1133">Transmembrane helix</keyword>
<comment type="caution">
    <text evidence="11">The sequence shown here is derived from an EMBL/GenBank/DDBJ whole genome shotgun (WGS) entry which is preliminary data.</text>
</comment>
<keyword evidence="3" id="KW-1003">Cell membrane</keyword>
<keyword evidence="8" id="KW-0472">Membrane</keyword>
<reference evidence="11 12" key="1">
    <citation type="submission" date="2024-04" db="EMBL/GenBank/DDBJ databases">
        <title>Genome assembly C_amara_ONT_v2.</title>
        <authorList>
            <person name="Yant L."/>
            <person name="Moore C."/>
            <person name="Slenker M."/>
        </authorList>
    </citation>
    <scope>NUCLEOTIDE SEQUENCE [LARGE SCALE GENOMIC DNA]</scope>
    <source>
        <tissue evidence="11">Leaf</tissue>
    </source>
</reference>
<keyword evidence="5" id="KW-0256">Endoplasmic reticulum</keyword>
<feature type="coiled-coil region" evidence="10">
    <location>
        <begin position="11"/>
        <end position="38"/>
    </location>
</feature>
<keyword evidence="12" id="KW-1185">Reference proteome</keyword>
<keyword evidence="7 10" id="KW-0175">Coiled coil</keyword>
<gene>
    <name evidence="11" type="ORF">V5N11_022149</name>
</gene>